<dbReference type="InterPro" id="IPR005829">
    <property type="entry name" value="Sugar_transporter_CS"/>
</dbReference>
<comment type="caution">
    <text evidence="18">The sequence shown here is derived from an EMBL/GenBank/DDBJ whole genome shotgun (WGS) entry which is preliminary data.</text>
</comment>
<dbReference type="PANTHER" id="PTHR48023">
    <property type="entry name" value="D-XYLOSE-PROTON SYMPORTER-LIKE 2"/>
    <property type="match status" value="1"/>
</dbReference>
<evidence type="ECO:0000256" key="13">
    <source>
        <dbReference type="ARBA" id="ARBA00039241"/>
    </source>
</evidence>
<keyword evidence="12" id="KW-0325">Glycoprotein</keyword>
<keyword evidence="7" id="KW-0963">Cytoplasm</keyword>
<dbReference type="GO" id="GO:0022857">
    <property type="term" value="F:transmembrane transporter activity"/>
    <property type="evidence" value="ECO:0007669"/>
    <property type="project" value="InterPro"/>
</dbReference>
<dbReference type="PANTHER" id="PTHR48023:SF2">
    <property type="entry name" value="SOLUTE CARRIER FAMILY 2, FACILITATED GLUCOSE TRANSPORTER MEMBER 12"/>
    <property type="match status" value="1"/>
</dbReference>
<feature type="transmembrane region" description="Helical" evidence="16">
    <location>
        <begin position="520"/>
        <end position="538"/>
    </location>
</feature>
<evidence type="ECO:0000256" key="7">
    <source>
        <dbReference type="ARBA" id="ARBA00022490"/>
    </source>
</evidence>
<feature type="compositionally biased region" description="Polar residues" evidence="15">
    <location>
        <begin position="1"/>
        <end position="14"/>
    </location>
</feature>
<comment type="catalytic activity">
    <reaction evidence="1">
        <text>D-glucose(out) = D-glucose(in)</text>
        <dbReference type="Rhea" id="RHEA:60376"/>
        <dbReference type="ChEBI" id="CHEBI:4167"/>
    </reaction>
</comment>
<evidence type="ECO:0000256" key="4">
    <source>
        <dbReference type="ARBA" id="ARBA00007004"/>
    </source>
</evidence>
<gene>
    <name evidence="18" type="ORF">AGOR_G00085530</name>
</gene>
<evidence type="ECO:0000259" key="17">
    <source>
        <dbReference type="PROSITE" id="PS50850"/>
    </source>
</evidence>
<feature type="transmembrane region" description="Helical" evidence="16">
    <location>
        <begin position="340"/>
        <end position="359"/>
    </location>
</feature>
<comment type="similarity">
    <text evidence="4">Belongs to the major facilitator superfamily. Sugar transporter (TC 2.A.1.1) family. Glucose transporter subfamily.</text>
</comment>
<dbReference type="Proteomes" id="UP000829720">
    <property type="component" value="Unassembled WGS sequence"/>
</dbReference>
<keyword evidence="5" id="KW-0813">Transport</keyword>
<dbReference type="InterPro" id="IPR036259">
    <property type="entry name" value="MFS_trans_sf"/>
</dbReference>
<evidence type="ECO:0000256" key="11">
    <source>
        <dbReference type="ARBA" id="ARBA00023136"/>
    </source>
</evidence>
<evidence type="ECO:0000256" key="6">
    <source>
        <dbReference type="ARBA" id="ARBA00022475"/>
    </source>
</evidence>
<evidence type="ECO:0000256" key="16">
    <source>
        <dbReference type="SAM" id="Phobius"/>
    </source>
</evidence>
<evidence type="ECO:0000256" key="15">
    <source>
        <dbReference type="SAM" id="MobiDB-lite"/>
    </source>
</evidence>
<keyword evidence="6" id="KW-1003">Cell membrane</keyword>
<keyword evidence="8" id="KW-0762">Sugar transport</keyword>
<evidence type="ECO:0000256" key="1">
    <source>
        <dbReference type="ARBA" id="ARBA00000618"/>
    </source>
</evidence>
<dbReference type="Gene3D" id="1.20.1250.20">
    <property type="entry name" value="MFS general substrate transporter like domains"/>
    <property type="match status" value="2"/>
</dbReference>
<name>A0A8T3DRZ8_9TELE</name>
<evidence type="ECO:0000256" key="2">
    <source>
        <dbReference type="ARBA" id="ARBA00004556"/>
    </source>
</evidence>
<dbReference type="OrthoDB" id="4142200at2759"/>
<feature type="transmembrane region" description="Helical" evidence="16">
    <location>
        <begin position="488"/>
        <end position="508"/>
    </location>
</feature>
<feature type="transmembrane region" description="Helical" evidence="16">
    <location>
        <begin position="134"/>
        <end position="152"/>
    </location>
</feature>
<feature type="transmembrane region" description="Helical" evidence="16">
    <location>
        <begin position="35"/>
        <end position="57"/>
    </location>
</feature>
<dbReference type="PROSITE" id="PS50850">
    <property type="entry name" value="MFS"/>
    <property type="match status" value="1"/>
</dbReference>
<dbReference type="GO" id="GO:0048471">
    <property type="term" value="C:perinuclear region of cytoplasm"/>
    <property type="evidence" value="ECO:0007669"/>
    <property type="project" value="UniProtKB-SubCell"/>
</dbReference>
<evidence type="ECO:0000256" key="14">
    <source>
        <dbReference type="ARBA" id="ARBA00042905"/>
    </source>
</evidence>
<feature type="transmembrane region" description="Helical" evidence="16">
    <location>
        <begin position="104"/>
        <end position="128"/>
    </location>
</feature>
<feature type="region of interest" description="Disordered" evidence="15">
    <location>
        <begin position="1"/>
        <end position="25"/>
    </location>
</feature>
<comment type="subcellular location">
    <subcellularLocation>
        <location evidence="3">Cell membrane</location>
        <topology evidence="3">Multi-pass membrane protein</topology>
    </subcellularLocation>
    <subcellularLocation>
        <location evidence="2">Cytoplasm</location>
        <location evidence="2">Perinuclear region</location>
    </subcellularLocation>
</comment>
<dbReference type="PROSITE" id="PS00216">
    <property type="entry name" value="SUGAR_TRANSPORT_1"/>
    <property type="match status" value="1"/>
</dbReference>
<keyword evidence="11 16" id="KW-0472">Membrane</keyword>
<feature type="transmembrane region" description="Helical" evidence="16">
    <location>
        <begin position="451"/>
        <end position="476"/>
    </location>
</feature>
<keyword evidence="10 16" id="KW-1133">Transmembrane helix</keyword>
<dbReference type="GO" id="GO:0072359">
    <property type="term" value="P:circulatory system development"/>
    <property type="evidence" value="ECO:0007669"/>
    <property type="project" value="TreeGrafter"/>
</dbReference>
<evidence type="ECO:0000256" key="9">
    <source>
        <dbReference type="ARBA" id="ARBA00022692"/>
    </source>
</evidence>
<dbReference type="PRINTS" id="PR00171">
    <property type="entry name" value="SUGRTRNSPORT"/>
</dbReference>
<reference evidence="18" key="1">
    <citation type="submission" date="2021-01" db="EMBL/GenBank/DDBJ databases">
        <authorList>
            <person name="Zahm M."/>
            <person name="Roques C."/>
            <person name="Cabau C."/>
            <person name="Klopp C."/>
            <person name="Donnadieu C."/>
            <person name="Jouanno E."/>
            <person name="Lampietro C."/>
            <person name="Louis A."/>
            <person name="Herpin A."/>
            <person name="Echchiki A."/>
            <person name="Berthelot C."/>
            <person name="Parey E."/>
            <person name="Roest-Crollius H."/>
            <person name="Braasch I."/>
            <person name="Postlethwait J."/>
            <person name="Bobe J."/>
            <person name="Montfort J."/>
            <person name="Bouchez O."/>
            <person name="Begum T."/>
            <person name="Mejri S."/>
            <person name="Adams A."/>
            <person name="Chen W.-J."/>
            <person name="Guiguen Y."/>
        </authorList>
    </citation>
    <scope>NUCLEOTIDE SEQUENCE</scope>
    <source>
        <tissue evidence="18">Blood</tissue>
    </source>
</reference>
<feature type="transmembrane region" description="Helical" evidence="16">
    <location>
        <begin position="274"/>
        <end position="298"/>
    </location>
</feature>
<evidence type="ECO:0000313" key="18">
    <source>
        <dbReference type="EMBL" id="KAI1897658.1"/>
    </source>
</evidence>
<evidence type="ECO:0000256" key="3">
    <source>
        <dbReference type="ARBA" id="ARBA00004651"/>
    </source>
</evidence>
<keyword evidence="9 16" id="KW-0812">Transmembrane</keyword>
<dbReference type="AlphaFoldDB" id="A0A8T3DRZ8"/>
<dbReference type="EMBL" id="JAERUA010000007">
    <property type="protein sequence ID" value="KAI1897658.1"/>
    <property type="molecule type" value="Genomic_DNA"/>
</dbReference>
<dbReference type="InterPro" id="IPR050820">
    <property type="entry name" value="MFS_Sugar_Transporter"/>
</dbReference>
<dbReference type="Pfam" id="PF00083">
    <property type="entry name" value="Sugar_tr"/>
    <property type="match status" value="2"/>
</dbReference>
<protein>
    <recommendedName>
        <fullName evidence="13">Solute carrier family 2, facilitated glucose transporter member 12</fullName>
    </recommendedName>
    <alternativeName>
        <fullName evidence="14">Glucose transporter type 12</fullName>
    </alternativeName>
</protein>
<evidence type="ECO:0000256" key="5">
    <source>
        <dbReference type="ARBA" id="ARBA00022448"/>
    </source>
</evidence>
<feature type="transmembrane region" description="Helical" evidence="16">
    <location>
        <begin position="77"/>
        <end position="97"/>
    </location>
</feature>
<feature type="transmembrane region" description="Helical" evidence="16">
    <location>
        <begin position="164"/>
        <end position="186"/>
    </location>
</feature>
<evidence type="ECO:0000256" key="10">
    <source>
        <dbReference type="ARBA" id="ARBA00022989"/>
    </source>
</evidence>
<dbReference type="GO" id="GO:1904659">
    <property type="term" value="P:D-glucose transmembrane transport"/>
    <property type="evidence" value="ECO:0007669"/>
    <property type="project" value="TreeGrafter"/>
</dbReference>
<evidence type="ECO:0000313" key="19">
    <source>
        <dbReference type="Proteomes" id="UP000829720"/>
    </source>
</evidence>
<dbReference type="InterPro" id="IPR020846">
    <property type="entry name" value="MFS_dom"/>
</dbReference>
<evidence type="ECO:0000256" key="8">
    <source>
        <dbReference type="ARBA" id="ARBA00022597"/>
    </source>
</evidence>
<feature type="transmembrane region" description="Helical" evidence="16">
    <location>
        <begin position="192"/>
        <end position="213"/>
    </location>
</feature>
<dbReference type="SUPFAM" id="SSF103473">
    <property type="entry name" value="MFS general substrate transporter"/>
    <property type="match status" value="1"/>
</dbReference>
<keyword evidence="19" id="KW-1185">Reference proteome</keyword>
<dbReference type="GO" id="GO:0005886">
    <property type="term" value="C:plasma membrane"/>
    <property type="evidence" value="ECO:0007669"/>
    <property type="project" value="UniProtKB-SubCell"/>
</dbReference>
<sequence length="586" mass="63337">MDSNGTEKLSTQNKPLKDHTTQNPLDTKKRGCGTFLLLASVVAAVSGFMLGYEMGLISGALLQLREILSLTCQRQEMVVSSLLLGALLISLVGGFILDHYGRKFSIILTACVVIVGTFIVICFVSYTALIIGRAMVGMAVALSGTASCLYIAEIAPNNKRGLLVCLYELMVVIGVLLGFGFSYTFATIPNGWKFMFAVVIPPAVLQAVTMLFLPVSPRFLMKKGNHQAAYTVLTRLRASSVDEELQCIQTALREESQHSFLDLFRKKDNIRMRLMIGVALVFFQQVTGQPNILFYASTILKSVGFQSNEAATLASTGLGMVKVAGTIPAILLVDRVGSKAFLCVGSVVMTMSLVALGVATLQSHTNVTSLCQSPVSLNQTVWLYNGSAVRGVGDFGVAPDFALGLQNSSHLTNGSRGWTTKRRLNAEGGESDVKVTDAGLLQRGLSGALKWLSLVSLLVYVAAFSISLGPMVYVVLSEIFPLGIRGKAVSVVSAINWGTNLIISLTFLTVTDKIGLPNVIFTYAALSFALLVFVILYIPETKGRSLEQISKDLAKKNHLEDRICYRVKPKTETLISMKRDEENGAK</sequence>
<organism evidence="18 19">
    <name type="scientific">Albula goreensis</name>
    <dbReference type="NCBI Taxonomy" id="1534307"/>
    <lineage>
        <taxon>Eukaryota</taxon>
        <taxon>Metazoa</taxon>
        <taxon>Chordata</taxon>
        <taxon>Craniata</taxon>
        <taxon>Vertebrata</taxon>
        <taxon>Euteleostomi</taxon>
        <taxon>Actinopterygii</taxon>
        <taxon>Neopterygii</taxon>
        <taxon>Teleostei</taxon>
        <taxon>Albuliformes</taxon>
        <taxon>Albulidae</taxon>
        <taxon>Albula</taxon>
    </lineage>
</organism>
<dbReference type="InterPro" id="IPR005828">
    <property type="entry name" value="MFS_sugar_transport-like"/>
</dbReference>
<dbReference type="FunFam" id="1.20.1250.20:FF:000124">
    <property type="entry name" value="Solute carrier family 2, facilitated glucose transporter member 12"/>
    <property type="match status" value="1"/>
</dbReference>
<dbReference type="InterPro" id="IPR003663">
    <property type="entry name" value="Sugar/inositol_transpt"/>
</dbReference>
<feature type="domain" description="Major facilitator superfamily (MFS) profile" evidence="17">
    <location>
        <begin position="39"/>
        <end position="542"/>
    </location>
</feature>
<proteinExistence type="inferred from homology"/>
<accession>A0A8T3DRZ8</accession>
<feature type="transmembrane region" description="Helical" evidence="16">
    <location>
        <begin position="310"/>
        <end position="333"/>
    </location>
</feature>
<evidence type="ECO:0000256" key="12">
    <source>
        <dbReference type="ARBA" id="ARBA00023180"/>
    </source>
</evidence>